<dbReference type="Proteomes" id="UP000219338">
    <property type="component" value="Unassembled WGS sequence"/>
</dbReference>
<evidence type="ECO:0000313" key="3">
    <source>
        <dbReference type="Proteomes" id="UP000219338"/>
    </source>
</evidence>
<dbReference type="InterPro" id="IPR036864">
    <property type="entry name" value="Zn2-C6_fun-type_DNA-bd_sf"/>
</dbReference>
<dbReference type="AlphaFoldDB" id="A0A284RII4"/>
<dbReference type="EMBL" id="FUEG01000009">
    <property type="protein sequence ID" value="SJL08527.1"/>
    <property type="molecule type" value="Genomic_DNA"/>
</dbReference>
<protein>
    <recommendedName>
        <fullName evidence="4">Zn(2)-C6 fungal-type domain-containing protein</fullName>
    </recommendedName>
</protein>
<keyword evidence="3" id="KW-1185">Reference proteome</keyword>
<evidence type="ECO:0000256" key="1">
    <source>
        <dbReference type="SAM" id="MobiDB-lite"/>
    </source>
</evidence>
<name>A0A284RII4_ARMOS</name>
<sequence>MVLHTIIPEIPDCGTYPRNSPTKSGLVSPSNSFLDNGPSHPLHPSSNSTQGTYKFNYGIIPSLPLWEGSEHQGVDCASSVPVANFDSGMTPFTSTTEYSMGEQCIFRPDCNESVFEHFRQNHNSMLTRTLEANSSYGTSNTFEQPMNPTAWSYPLHMTQTYLHNTDAFPSQPIASPIPSFPMFGENSYATDVHDVAAVLPVSSYSGPSCSDASYPTLNGGLLETGSKPSRKRFHNPFPCVFCQVHKAACKKLGADINCMQCSKRGLTCQYDTRRVRIPKPPLNSGAFFLMFGGNPFAKDVHNVAALPVSSYSGPVHVDSSFPTLNGSLPENQSEPKRIRNPTACVLCKKRKRACKKPSADIDCE</sequence>
<evidence type="ECO:0008006" key="4">
    <source>
        <dbReference type="Google" id="ProtNLM"/>
    </source>
</evidence>
<reference evidence="3" key="1">
    <citation type="journal article" date="2017" name="Nat. Ecol. Evol.">
        <title>Genome expansion and lineage-specific genetic innovations in the forest pathogenic fungi Armillaria.</title>
        <authorList>
            <person name="Sipos G."/>
            <person name="Prasanna A.N."/>
            <person name="Walter M.C."/>
            <person name="O'Connor E."/>
            <person name="Balint B."/>
            <person name="Krizsan K."/>
            <person name="Kiss B."/>
            <person name="Hess J."/>
            <person name="Varga T."/>
            <person name="Slot J."/>
            <person name="Riley R."/>
            <person name="Boka B."/>
            <person name="Rigling D."/>
            <person name="Barry K."/>
            <person name="Lee J."/>
            <person name="Mihaltcheva S."/>
            <person name="LaButti K."/>
            <person name="Lipzen A."/>
            <person name="Waldron R."/>
            <person name="Moloney N.M."/>
            <person name="Sperisen C."/>
            <person name="Kredics L."/>
            <person name="Vagvoelgyi C."/>
            <person name="Patrignani A."/>
            <person name="Fitzpatrick D."/>
            <person name="Nagy I."/>
            <person name="Doyle S."/>
            <person name="Anderson J.B."/>
            <person name="Grigoriev I.V."/>
            <person name="Gueldener U."/>
            <person name="Muensterkoetter M."/>
            <person name="Nagy L.G."/>
        </authorList>
    </citation>
    <scope>NUCLEOTIDE SEQUENCE [LARGE SCALE GENOMIC DNA]</scope>
    <source>
        <strain evidence="3">C18/9</strain>
    </source>
</reference>
<evidence type="ECO:0000313" key="2">
    <source>
        <dbReference type="EMBL" id="SJL08527.1"/>
    </source>
</evidence>
<dbReference type="SUPFAM" id="SSF57701">
    <property type="entry name" value="Zn2/Cys6 DNA-binding domain"/>
    <property type="match status" value="1"/>
</dbReference>
<gene>
    <name evidence="2" type="ORF">ARMOST_11891</name>
</gene>
<feature type="compositionally biased region" description="Polar residues" evidence="1">
    <location>
        <begin position="17"/>
        <end position="34"/>
    </location>
</feature>
<feature type="region of interest" description="Disordered" evidence="1">
    <location>
        <begin position="14"/>
        <end position="48"/>
    </location>
</feature>
<organism evidence="2 3">
    <name type="scientific">Armillaria ostoyae</name>
    <name type="common">Armillaria root rot fungus</name>
    <dbReference type="NCBI Taxonomy" id="47428"/>
    <lineage>
        <taxon>Eukaryota</taxon>
        <taxon>Fungi</taxon>
        <taxon>Dikarya</taxon>
        <taxon>Basidiomycota</taxon>
        <taxon>Agaricomycotina</taxon>
        <taxon>Agaricomycetes</taxon>
        <taxon>Agaricomycetidae</taxon>
        <taxon>Agaricales</taxon>
        <taxon>Marasmiineae</taxon>
        <taxon>Physalacriaceae</taxon>
        <taxon>Armillaria</taxon>
    </lineage>
</organism>
<accession>A0A284RII4</accession>
<dbReference type="GO" id="GO:0000981">
    <property type="term" value="F:DNA-binding transcription factor activity, RNA polymerase II-specific"/>
    <property type="evidence" value="ECO:0007669"/>
    <property type="project" value="InterPro"/>
</dbReference>
<proteinExistence type="predicted"/>
<dbReference type="GO" id="GO:0008270">
    <property type="term" value="F:zinc ion binding"/>
    <property type="evidence" value="ECO:0007669"/>
    <property type="project" value="InterPro"/>
</dbReference>
<dbReference type="OrthoDB" id="10473334at2759"/>